<feature type="region of interest" description="Disordered" evidence="4">
    <location>
        <begin position="2401"/>
        <end position="2420"/>
    </location>
</feature>
<feature type="region of interest" description="Disordered" evidence="4">
    <location>
        <begin position="539"/>
        <end position="562"/>
    </location>
</feature>
<dbReference type="SUPFAM" id="SSF49899">
    <property type="entry name" value="Concanavalin A-like lectins/glucanases"/>
    <property type="match status" value="8"/>
</dbReference>
<feature type="domain" description="VWFA" evidence="5">
    <location>
        <begin position="1892"/>
        <end position="2057"/>
    </location>
</feature>
<dbReference type="PROSITE" id="PS50234">
    <property type="entry name" value="VWFA"/>
    <property type="match status" value="2"/>
</dbReference>
<organism evidence="6 7">
    <name type="scientific">Pocillopora damicornis</name>
    <name type="common">Cauliflower coral</name>
    <name type="synonym">Millepora damicornis</name>
    <dbReference type="NCBI Taxonomy" id="46731"/>
    <lineage>
        <taxon>Eukaryota</taxon>
        <taxon>Metazoa</taxon>
        <taxon>Cnidaria</taxon>
        <taxon>Anthozoa</taxon>
        <taxon>Hexacorallia</taxon>
        <taxon>Scleractinia</taxon>
        <taxon>Astrocoeniina</taxon>
        <taxon>Pocilloporidae</taxon>
        <taxon>Pocillopora</taxon>
    </lineage>
</organism>
<dbReference type="Proteomes" id="UP000275408">
    <property type="component" value="Unassembled WGS sequence"/>
</dbReference>
<dbReference type="InterPro" id="IPR006558">
    <property type="entry name" value="LamG-like"/>
</dbReference>
<dbReference type="OrthoDB" id="5987060at2759"/>
<proteinExistence type="predicted"/>
<dbReference type="SMART" id="SM00560">
    <property type="entry name" value="LamGL"/>
    <property type="match status" value="2"/>
</dbReference>
<keyword evidence="2" id="KW-1015">Disulfide bond</keyword>
<comment type="caution">
    <text evidence="6">The sequence shown here is derived from an EMBL/GenBank/DDBJ whole genome shotgun (WGS) entry which is preliminary data.</text>
</comment>
<dbReference type="PANTHER" id="PTHR47635">
    <property type="entry name" value="CUB DOMAIN-CONTAINING PROTEIN"/>
    <property type="match status" value="1"/>
</dbReference>
<feature type="region of interest" description="Disordered" evidence="4">
    <location>
        <begin position="354"/>
        <end position="376"/>
    </location>
</feature>
<dbReference type="PANTHER" id="PTHR47635:SF2">
    <property type="entry name" value="LAMG-LIKE JELLYROLL FOLD DOMAIN-CONTAINING PROTEIN"/>
    <property type="match status" value="1"/>
</dbReference>
<evidence type="ECO:0000256" key="3">
    <source>
        <dbReference type="SAM" id="Coils"/>
    </source>
</evidence>
<feature type="compositionally biased region" description="Basic residues" evidence="4">
    <location>
        <begin position="539"/>
        <end position="554"/>
    </location>
</feature>
<feature type="region of interest" description="Disordered" evidence="4">
    <location>
        <begin position="1028"/>
        <end position="1048"/>
    </location>
</feature>
<dbReference type="SUPFAM" id="SSF53300">
    <property type="entry name" value="vWA-like"/>
    <property type="match status" value="2"/>
</dbReference>
<reference evidence="6 7" key="1">
    <citation type="journal article" date="2018" name="Sci. Rep.">
        <title>Comparative analysis of the Pocillopora damicornis genome highlights role of immune system in coral evolution.</title>
        <authorList>
            <person name="Cunning R."/>
            <person name="Bay R.A."/>
            <person name="Gillette P."/>
            <person name="Baker A.C."/>
            <person name="Traylor-Knowles N."/>
        </authorList>
    </citation>
    <scope>NUCLEOTIDE SEQUENCE [LARGE SCALE GENOMIC DNA]</scope>
    <source>
        <strain evidence="6">RSMAS</strain>
        <tissue evidence="6">Whole animal</tissue>
    </source>
</reference>
<accession>A0A3M6T8X9</accession>
<name>A0A3M6T8X9_POCDA</name>
<feature type="region of interest" description="Disordered" evidence="4">
    <location>
        <begin position="2301"/>
        <end position="2342"/>
    </location>
</feature>
<feature type="region of interest" description="Disordered" evidence="4">
    <location>
        <begin position="1444"/>
        <end position="1464"/>
    </location>
</feature>
<dbReference type="Gene3D" id="2.60.120.200">
    <property type="match status" value="8"/>
</dbReference>
<evidence type="ECO:0000256" key="1">
    <source>
        <dbReference type="ARBA" id="ARBA00022729"/>
    </source>
</evidence>
<gene>
    <name evidence="6" type="ORF">pdam_00006581</name>
</gene>
<dbReference type="InterPro" id="IPR013320">
    <property type="entry name" value="ConA-like_dom_sf"/>
</dbReference>
<dbReference type="SMART" id="SM00327">
    <property type="entry name" value="VWA"/>
    <property type="match status" value="2"/>
</dbReference>
<evidence type="ECO:0000256" key="4">
    <source>
        <dbReference type="SAM" id="MobiDB-lite"/>
    </source>
</evidence>
<dbReference type="Pfam" id="PF13385">
    <property type="entry name" value="Laminin_G_3"/>
    <property type="match status" value="8"/>
</dbReference>
<feature type="coiled-coil region" evidence="3">
    <location>
        <begin position="2899"/>
        <end position="2931"/>
    </location>
</feature>
<feature type="compositionally biased region" description="Basic residues" evidence="4">
    <location>
        <begin position="2404"/>
        <end position="2420"/>
    </location>
</feature>
<feature type="compositionally biased region" description="Low complexity" evidence="4">
    <location>
        <begin position="1452"/>
        <end position="1462"/>
    </location>
</feature>
<evidence type="ECO:0000256" key="2">
    <source>
        <dbReference type="ARBA" id="ARBA00023157"/>
    </source>
</evidence>
<feature type="region of interest" description="Disordered" evidence="4">
    <location>
        <begin position="2164"/>
        <end position="2213"/>
    </location>
</feature>
<dbReference type="PRINTS" id="PR00453">
    <property type="entry name" value="VWFADOMAIN"/>
</dbReference>
<dbReference type="Gene3D" id="3.40.50.410">
    <property type="entry name" value="von Willebrand factor, type A domain"/>
    <property type="match status" value="2"/>
</dbReference>
<keyword evidence="7" id="KW-1185">Reference proteome</keyword>
<dbReference type="InterPro" id="IPR036465">
    <property type="entry name" value="vWFA_dom_sf"/>
</dbReference>
<feature type="domain" description="VWFA" evidence="5">
    <location>
        <begin position="1693"/>
        <end position="1854"/>
    </location>
</feature>
<evidence type="ECO:0000313" key="7">
    <source>
        <dbReference type="Proteomes" id="UP000275408"/>
    </source>
</evidence>
<evidence type="ECO:0000259" key="5">
    <source>
        <dbReference type="PROSITE" id="PS50234"/>
    </source>
</evidence>
<keyword evidence="3" id="KW-0175">Coiled coil</keyword>
<dbReference type="Pfam" id="PF00092">
    <property type="entry name" value="VWA"/>
    <property type="match status" value="2"/>
</dbReference>
<dbReference type="EMBL" id="RCHS01004086">
    <property type="protein sequence ID" value="RMX37758.1"/>
    <property type="molecule type" value="Genomic_DNA"/>
</dbReference>
<evidence type="ECO:0000313" key="6">
    <source>
        <dbReference type="EMBL" id="RMX37758.1"/>
    </source>
</evidence>
<sequence length="3442" mass="395438">MSLNESPVNILRAIECLSFPVQSILLQVLLLLAPHYGLEESSFVKKMLKMFELKQNYLKQYKFLSSKVKPTKPISPVTKPTPVVRVLKNRFFKKMCKIFFSSVQTAIRNLVAVYPLDATSGARDLSPTKNLPGKLSSVNIAPGPDGKPDTALRFSGSPNSYIEFPNNGRLDTRRSITCIAWVYNEGRGGPVFQYDPRGVGVGLRIIGLDRIEALIVSRNRRKKIPVVTRKRFFKPRTWTYVGFSYDFLSGIVTLYVNARPVLRRIIGRVQLLTNKPARAGSTRRGKRFFRGRLSCIQVYSRALTRREIIAVRKRCFKGAIFRCVNVPMMISDTPTPVATFPLSGVLSGRDISPNKNPRAKLRNVRPDNGPDGLPSGAIKLRGSRDSYVVFPNYGKLDTTDEITITVWVKPKSAGPIFHYKPQSWGGVHVWVVGRPGNRKFFVRFSTRNGKTVPALRSRKIKMGRWYYVAVTYDKKKGVGTIWRNGFIDAQRRVGIYKLATNYPAIMGRKPGDRRVLRGSISCLQIFKKALIGPQIRAQKRKCFRRKPNPKRPKPKPAQPMLMGLYPFDPISRGRDRSPNKAPKALFSNVALTSGPDGRPKSAVKLRGLPNSYIEIPNNGKLRTTNSISMFAWVKPTGTAGPIINYGRGPAWETHLWQTDPKTLFVRYVKIGGAPTPAVTKAALTRGVWNFVGTTYDGTYATLWVNGKKVASRKINSIRLSTIGPIRIGVKNGDKRYFKGAVACVQLYRVALQKKQIRRAMKRCMRREYLKNGIGLCVLGRPSVPRTTPPPPPPTQAPAFTPKPVVVYPLNKRYRGMEKLGRNPPAILSGVRLARGPDKRPGGAYQFTGKPNSFVKIPNKGRMDTMKAITVLIWVLPKNRMGPIVQFADKGSAVRLWMMRRNMVFAEFVTRQSRDTKPYLASVDGVLPWKWNHFGMSYDKATGIATLFVNSKPVVRKKIGYFDLSTNHDVYLGARPGDKHAFRGRVSCLQFFDKALTSHQVKKMETKCLRAPACHKVVAVYPLTAQDQGRDISHKPNRPARLRGVYPAPGPDGQRGTAYRFTGRRNSFIEFPNRGPLDTKDSITLLAWIYPQGKPGPIANYHPNGWGVHFWLETPRTLMARFTRRGKRGRRRRRYTVALRSKRIRLNRWQFVGCSYDGKTGTARLWINNYQVARKYIGRIRLATNYPIRMGEKIGDKRRYSGRISCFQVFNYALTQREIRGRQRTCFKQHLPRPVAFFPLNKGARGRDLRNRSPIGRLNHVRAAPGPLGRPGGSIQLLGKRTSYVQFPNRRGGALDTSYSMTVLAWIYPEGTAGPLFNYHPSARGVHFWLKTPRTLYASFMRRKGRKYTAPVRSRSIQLRKWQFVGASYNRNTGTAALWKNGKKIAKRFIGRIRLATNYPVRMGARSGDRRYFKGRVTCLQVYSVALTAAQVRRAAKKCFKAAPAPVRPRPTLRPTRPTAPRPSYNPVAVYPLSAATKGRDMSARKNPRAILGSVRPAPGPDGKKRSSYQFFGRPNSYIHLPNNGALDTVNSITVSLWVYPQGPGPLVNYNPKGQGMQIWMVSPTQLFVRFVRRRGRRLTSPLIYRIYRRSWNYVTAVYNRRTGVARLYVNNRLVRRKLIGKIRLATNYPVRLGAKIKGRRSFKGRLACLQIYNTALTGRQIALRKKMCYRTRGPLPISSAPKPIRPVCQKRLDIAFLLESGRISSSNFQRTLRFIKRLVVSFPRARFGLVSYSKRATKVFGFYRGRRRSLLSAISSAPFFRGGPRTGAALMYVKSNLFSGRSRGRKVLFVITHDRSYDNVALPAASLRRAGVEVISIGTGRAPSIGQLRQMAGKRTGAVFTSSYRTLMSIAKAVQRKACAGARPFVKPPPGIIMPKFPKPRPHGKVCARPVDIVFIVDASAKVDRKNFLYIRNFLKQIVSSFSVSASITRFGMVEFSTNPRKLFDFNRFTNQATLVNVLGRVPYMGGAPMAGKALKYAAATLFARTTRPKVAIVVSSGKSLDSVMAPARMLRRAGVTLIAVGLGQSFSVTQLRQMATTRRHVFASHFKTANNIVRSIKEKACKAPKSVPRPVPGRPRPGGIRPYKYVGAYKVPPRKYLGRPIRIKNPIYGRRICERIARRDRFRSFAVFGGRLCFLSRRGPRKFMIAGRTKSKKPRTYIKVFIEPRGPSGGIMPRPLRPRPRPRPPPGSPARRKPQPVKLPLPRPRKPGGKYRYYGIYRAPPGRKLGKPTVILKSLKNARRNCQRLARMRRAWAFALRFGRQCFIAKNHPRKFLRFGLPRTKMPGALKVYIARGATNILKIRPRPRPRPLPRPRPRPRPGGRPRIRPRPRPRPRPQIRPRPINIRRRCEKIARTGNYRAFALRYGRQCYVARLKSTKFTRYGRWRLIRPGALKVYVSTTAGKPIRPRPRPRPRPKLPGRRYVPKYIGRYRTPRRLGRAVLTFRRRSSALRNCYRLARARRARAFAVRAGVSCYLSKMTSVKFTRLGKTRVGGLKVYVIRRGTSRPRPRPRPSRRLWNYRRLGTYKVPRGRSSPGRRYLGTVRPRLNPAKQCAIMARKARYRYFGVRSRRYCYGASLRSPLTRFGKTFGVGGMVVYKIGRGRLRPRPKTTVWHYRYVGRYKSPTSTRLGRFIGRMRGKTKVFECARRAKRMGYRAFALRNRGDCYVSRYSSTYSTKPRVFGRFMASTGGPRAIDAYVIRKGRFKPRPRPRKGGFAWHYRWLGRFRSLKGRGLGTKIGRVTGRKKVFSCALLAKRRGFKAFALRRNGICYGTRSSRTYATKPIIKGRFRAGAGGSRFIDAYMIGKGVKGRSRKARQRKRMKQIRAVRRRVRRTKRKQQRVAKTRKLKLRIIKRIRLLKVLKRKVVRVVVRVRRLKRLGNIKRLRLARKAKIVLVKRVRKMKRKIQRRKLRLKLRLARLKAAKHRARIQRARRRAMRLLRFRMKQRMRRLKLLAQQRRARALRIARLKRLRRYRRLAMLRARQRAQAARMRLLIRQRMLQIKRKLALRQRILRSRYLRRRQRASRLRIQAFRVKARQRRARQQLSVLRKQLVNVAKRMVYYRRYRQYRYLMMMRGQRRQLMKRASNARVRWFRYQKQLQENRRRQRMLVLRQQRANKSFRQFQRKKRLLFAQQQQKLRKLIQRMKSTRRVRVGKKRGDILKKKPSMTTVPKEFRSADFFWSFEDASGAYISHDTVQKRPARLMGGSRVVPETGRGLVASTSKARGWISLGDFTGKCFSDPDQCRDHGMTMMTSLKLDKKYFHKKSSSYFLSSGGQTTQARGFALLHILNRYILILSTKNSQWKLETRDLPDGWFNIAFSWEKKGLLKLYVNGKEVSRGEAMSVSRPKDSFSTLQVGRPNNSHSPKFRVPLEMDNIALWERALTSKEIGALADKDNFQNKGKERLKYRSNNVEARFTVTKSSEKTCYSQYFSVRLIIFLFTCSSSR</sequence>
<keyword evidence="1" id="KW-0732">Signal</keyword>
<protein>
    <recommendedName>
        <fullName evidence="5">VWFA domain-containing protein</fullName>
    </recommendedName>
</protein>
<dbReference type="InterPro" id="IPR002035">
    <property type="entry name" value="VWF_A"/>
</dbReference>